<gene>
    <name evidence="3" type="ORF">GA0070620_1248</name>
</gene>
<dbReference type="EMBL" id="LT598496">
    <property type="protein sequence ID" value="SBV25768.1"/>
    <property type="molecule type" value="Genomic_DNA"/>
</dbReference>
<comment type="similarity">
    <text evidence="2">Belongs to the short-chain dehydrogenases/reductases (SDR) family.</text>
</comment>
<dbReference type="GO" id="GO:0016491">
    <property type="term" value="F:oxidoreductase activity"/>
    <property type="evidence" value="ECO:0007669"/>
    <property type="project" value="UniProtKB-KW"/>
</dbReference>
<dbReference type="Proteomes" id="UP000199393">
    <property type="component" value="Chromosome I"/>
</dbReference>
<sequence length="264" mass="28299">MSLILITGASDGLGRALAEDLGASGRHQLLLHGRDPDRLAEVARATGGTPLRADLSSLREVTDLAARVAATHDRLDVLVNNAGVGFHVDGTTRELSRDGYELRLAVNYLAPVLLTRELLPLLHRAPAARVVNVASVGQQAIDFDDPQFARDHHQPAAYSRSKLALICHSLDLADELAGTGITVNSIHPASYMPTTMSSRSGMTVVDSLEQGVSATRRLVDGPDLAGVTGRYFDGAQEARAAVEAYDPAYRSRLRELTRDLLAGY</sequence>
<reference evidence="4" key="1">
    <citation type="submission" date="2016-06" db="EMBL/GenBank/DDBJ databases">
        <authorList>
            <person name="Varghese N."/>
        </authorList>
    </citation>
    <scope>NUCLEOTIDE SEQUENCE [LARGE SCALE GENOMIC DNA]</scope>
    <source>
        <strain evidence="4">DSM 45344</strain>
    </source>
</reference>
<evidence type="ECO:0000256" key="1">
    <source>
        <dbReference type="ARBA" id="ARBA00023002"/>
    </source>
</evidence>
<dbReference type="PRINTS" id="PR00081">
    <property type="entry name" value="GDHRDH"/>
</dbReference>
<protein>
    <submittedName>
        <fullName evidence="3">Short-chain dehydrogenase</fullName>
    </submittedName>
</protein>
<name>A0A1C3MZL3_9ACTN</name>
<dbReference type="RefSeq" id="WP_091588976.1">
    <property type="nucleotide sequence ID" value="NZ_JBHRWG010000003.1"/>
</dbReference>
<dbReference type="SUPFAM" id="SSF51735">
    <property type="entry name" value="NAD(P)-binding Rossmann-fold domains"/>
    <property type="match status" value="1"/>
</dbReference>
<evidence type="ECO:0000313" key="3">
    <source>
        <dbReference type="EMBL" id="SBV25768.1"/>
    </source>
</evidence>
<dbReference type="AlphaFoldDB" id="A0A1C3MZL3"/>
<evidence type="ECO:0000313" key="4">
    <source>
        <dbReference type="Proteomes" id="UP000199393"/>
    </source>
</evidence>
<dbReference type="PATRIC" id="fig|307121.4.peg.1279"/>
<dbReference type="InterPro" id="IPR036291">
    <property type="entry name" value="NAD(P)-bd_dom_sf"/>
</dbReference>
<accession>A0A1C3MZL3</accession>
<dbReference type="STRING" id="307121.GA0070620_1248"/>
<dbReference type="Gene3D" id="3.40.50.720">
    <property type="entry name" value="NAD(P)-binding Rossmann-like Domain"/>
    <property type="match status" value="1"/>
</dbReference>
<keyword evidence="4" id="KW-1185">Reference proteome</keyword>
<dbReference type="Pfam" id="PF00106">
    <property type="entry name" value="adh_short"/>
    <property type="match status" value="1"/>
</dbReference>
<keyword evidence="1" id="KW-0560">Oxidoreductase</keyword>
<dbReference type="OrthoDB" id="3237043at2"/>
<dbReference type="InterPro" id="IPR002347">
    <property type="entry name" value="SDR_fam"/>
</dbReference>
<dbReference type="PRINTS" id="PR00080">
    <property type="entry name" value="SDRFAMILY"/>
</dbReference>
<proteinExistence type="inferred from homology"/>
<evidence type="ECO:0000256" key="2">
    <source>
        <dbReference type="RuleBase" id="RU000363"/>
    </source>
</evidence>
<organism evidence="3 4">
    <name type="scientific">Micromonospora krabiensis</name>
    <dbReference type="NCBI Taxonomy" id="307121"/>
    <lineage>
        <taxon>Bacteria</taxon>
        <taxon>Bacillati</taxon>
        <taxon>Actinomycetota</taxon>
        <taxon>Actinomycetes</taxon>
        <taxon>Micromonosporales</taxon>
        <taxon>Micromonosporaceae</taxon>
        <taxon>Micromonospora</taxon>
    </lineage>
</organism>
<dbReference type="PANTHER" id="PTHR43157:SF31">
    <property type="entry name" value="PHOSPHATIDYLINOSITOL-GLYCAN BIOSYNTHESIS CLASS F PROTEIN"/>
    <property type="match status" value="1"/>
</dbReference>
<dbReference type="PANTHER" id="PTHR43157">
    <property type="entry name" value="PHOSPHATIDYLINOSITOL-GLYCAN BIOSYNTHESIS CLASS F PROTEIN-RELATED"/>
    <property type="match status" value="1"/>
</dbReference>